<dbReference type="AlphaFoldDB" id="A0A7R9GH06"/>
<evidence type="ECO:0000256" key="1">
    <source>
        <dbReference type="SAM" id="MobiDB-lite"/>
    </source>
</evidence>
<proteinExistence type="predicted"/>
<sequence length="339" mass="37155">MSQFLKVDISPLTASVMNSTKPGGGGTKSLKDIAAGHQLESDSRNLPGMKRALPTTDPDVLTNKRGRWDDEQEDFRAAFQDLRGALVKSLPHLERLVRDMQNFQSPARHGKSTRSEIKAKLVKFNELWDKNMQNADDKFKKSFELLWTAVLKQDNFPGRTRRNEAVLVTSEHTQTMNSSITMRDVGTETVCEPDENDQPGTLATEKRRTLRKDVPSPVIADGLDDEEEVTCLTAIENFVTPTQPKIEMPDVPNPGAVAEARKRVHAPLFVPVQQAPVVLPAAADVPAVVTTSHVSTTVNAAPTSLVQSPSNMSLRQLVDHVHSFGGIPALSTSNQQVGP</sequence>
<gene>
    <name evidence="2" type="ORF">NMOB1V02_LOCUS9876</name>
</gene>
<protein>
    <submittedName>
        <fullName evidence="2">Uncharacterized protein</fullName>
    </submittedName>
</protein>
<dbReference type="EMBL" id="OA885679">
    <property type="protein sequence ID" value="CAD7282247.1"/>
    <property type="molecule type" value="Genomic_DNA"/>
</dbReference>
<evidence type="ECO:0000313" key="2">
    <source>
        <dbReference type="EMBL" id="CAD7282247.1"/>
    </source>
</evidence>
<feature type="region of interest" description="Disordered" evidence="1">
    <location>
        <begin position="1"/>
        <end position="64"/>
    </location>
</feature>
<organism evidence="2">
    <name type="scientific">Notodromas monacha</name>
    <dbReference type="NCBI Taxonomy" id="399045"/>
    <lineage>
        <taxon>Eukaryota</taxon>
        <taxon>Metazoa</taxon>
        <taxon>Ecdysozoa</taxon>
        <taxon>Arthropoda</taxon>
        <taxon>Crustacea</taxon>
        <taxon>Oligostraca</taxon>
        <taxon>Ostracoda</taxon>
        <taxon>Podocopa</taxon>
        <taxon>Podocopida</taxon>
        <taxon>Cypridocopina</taxon>
        <taxon>Cypridoidea</taxon>
        <taxon>Cyprididae</taxon>
        <taxon>Notodromas</taxon>
    </lineage>
</organism>
<evidence type="ECO:0000313" key="3">
    <source>
        <dbReference type="Proteomes" id="UP000678499"/>
    </source>
</evidence>
<dbReference type="Proteomes" id="UP000678499">
    <property type="component" value="Unassembled WGS sequence"/>
</dbReference>
<reference evidence="2" key="1">
    <citation type="submission" date="2020-11" db="EMBL/GenBank/DDBJ databases">
        <authorList>
            <person name="Tran Van P."/>
        </authorList>
    </citation>
    <scope>NUCLEOTIDE SEQUENCE</scope>
</reference>
<name>A0A7R9GH06_9CRUS</name>
<feature type="compositionally biased region" description="Polar residues" evidence="1">
    <location>
        <begin position="12"/>
        <end position="21"/>
    </location>
</feature>
<feature type="non-terminal residue" evidence="2">
    <location>
        <position position="1"/>
    </location>
</feature>
<accession>A0A7R9GH06</accession>
<keyword evidence="3" id="KW-1185">Reference proteome</keyword>
<dbReference type="EMBL" id="CAJPEX010003642">
    <property type="protein sequence ID" value="CAG0922399.1"/>
    <property type="molecule type" value="Genomic_DNA"/>
</dbReference>